<keyword evidence="7 12" id="KW-0067">ATP-binding</keyword>
<keyword evidence="2 12" id="KW-0820">tRNA-binding</keyword>
<keyword evidence="10 12" id="KW-0030">Aminoacyl-tRNA synthetase</keyword>
<accession>A0A438H234</accession>
<evidence type="ECO:0000256" key="13">
    <source>
        <dbReference type="SAM" id="Coils"/>
    </source>
</evidence>
<dbReference type="SUPFAM" id="SSF101353">
    <property type="entry name" value="Putative anticodon-binding domain of alanyl-tRNA synthetase (AlaRS)"/>
    <property type="match status" value="1"/>
</dbReference>
<dbReference type="GO" id="GO:0008270">
    <property type="term" value="F:zinc ion binding"/>
    <property type="evidence" value="ECO:0007669"/>
    <property type="project" value="UniProtKB-UniRule"/>
</dbReference>
<keyword evidence="13" id="KW-0175">Coiled coil</keyword>
<feature type="binding site" evidence="12">
    <location>
        <position position="888"/>
    </location>
    <ligand>
        <name>Zn(2+)</name>
        <dbReference type="ChEBI" id="CHEBI:29105"/>
    </ligand>
</feature>
<dbReference type="GO" id="GO:0005739">
    <property type="term" value="C:mitochondrion"/>
    <property type="evidence" value="ECO:0007669"/>
    <property type="project" value="UniProtKB-SubCell"/>
</dbReference>
<sequence>MPELPPTVTEWPAAKVRDTFISFFEAKEHVNWVSSPVVPLNDPTLLFANAGSFLFYFFPFLFGCSESCLGKLLMEKGKYSNFTGMNQFKPIFLGTADPNTPLSKLTRACNTQKCIRAGGKHNDLDDVGKDTYHHTFFEMLGNWSFGDYFKREAIEWAWELLTEASGYLLENVYKLPTDRFYATYFGGDEQLGLAPDDEARDIWLKFLPPGHDNFWEMGDTGPCGPCTEIHFDRIGNRDATSLVNNDDPTCIEIWNLVFIQFNRESDGSLKPLPAKHVDTGMGFERLTSILQNKMSNYDTDVFLPIFDAIHLVRCMAEAVMSVLALKKVVVASVCACVVGTVSMAHNDNVRLVKKATGAPLYSGKVGTEDVDKVDMAYRVVADHIRTLSFAIADGSCPGNEGREYVLRRILRRAVRYGSEVLKAQEGFFNGLVGVVVKVMGDVFPELKQHEMHIRGIIAAEEASFGKTLIKGIEKFKKAAQEVQGKILSGQEAFVLWDTYGFPLDLTQLMAEERGLTVDVTGFNIAMDEARERSRNAQNKKAGGAIVMDADATAALHKMGVAATDDISKFTWFEDHESVIKAIYTGTEFLESAAAGDEVGIILETTSFYAEQGGQVLYSLPHAWIGIGFWNFGTDSTGSNCHKHRSNRVTGTLRYLAPEYQITRNLIEKSEVYTFEVVLMVLLMGLNSWWEIISIKMKLKGSRQKIFDTGSLEGSCGSFQVCNVQIYGGFVLHIGSVTGEIDRFSVGDKVICKVDYDRRKLIAPNHTCTHMLNFALREVLGNHVDQKGSIVLPEKLRFDFSHGKPIHPDHLRRIESIVNDQIKDELDVYGKEATLADAKRINGLRAVFGEVYPDPVRVVTIGRKVEDLLADPDNAEWLSVSAELCGGTHISNTREAKAFALLSEEGIAKGIRRITAVTTDGAFKAMELAFSLEQEVDAASDAEGSLLEKKVASLRSRVDAAPIPAPKKADLRTKISLLQDQVRKEQKKIAEENIQKAVKVATEMADGSASDGKAFCISLVDVGLDTTAVREAVLKVIEQKGISVMVFSTDETTNKAVVYAGVPENGEKFKQLEVSEWLTAALGPLKGRCGKGKGGLAQGQVSHFLLLFEFLDLNP</sequence>
<dbReference type="Pfam" id="PF02272">
    <property type="entry name" value="DHHA1"/>
    <property type="match status" value="1"/>
</dbReference>
<dbReference type="InterPro" id="IPR045864">
    <property type="entry name" value="aa-tRNA-synth_II/BPL/LPL"/>
</dbReference>
<feature type="coiled-coil region" evidence="13">
    <location>
        <begin position="967"/>
        <end position="994"/>
    </location>
</feature>
<dbReference type="HAMAP" id="MF_00036_B">
    <property type="entry name" value="Ala_tRNA_synth_B"/>
    <property type="match status" value="1"/>
</dbReference>
<dbReference type="EMBL" id="QGNW01000292">
    <property type="protein sequence ID" value="RVW78650.1"/>
    <property type="molecule type" value="Genomic_DNA"/>
</dbReference>
<gene>
    <name evidence="15" type="primary">ALATS_4</name>
    <name evidence="15" type="ORF">CK203_048463</name>
</gene>
<keyword evidence="6 12" id="KW-0862">Zinc</keyword>
<dbReference type="SUPFAM" id="SSF56112">
    <property type="entry name" value="Protein kinase-like (PK-like)"/>
    <property type="match status" value="1"/>
</dbReference>
<comment type="subcellular location">
    <subcellularLocation>
        <location evidence="12">Mitochondrion</location>
    </subcellularLocation>
    <subcellularLocation>
        <location evidence="12">Cytoplasm</location>
    </subcellularLocation>
</comment>
<dbReference type="PANTHER" id="PTHR11777:SF9">
    <property type="entry name" value="ALANINE--TRNA LIGASE, CYTOPLASMIC"/>
    <property type="match status" value="1"/>
</dbReference>
<dbReference type="InterPro" id="IPR018164">
    <property type="entry name" value="Ala-tRNA-synth_IIc_N"/>
</dbReference>
<feature type="binding site" evidence="12">
    <location>
        <position position="769"/>
    </location>
    <ligand>
        <name>Zn(2+)</name>
        <dbReference type="ChEBI" id="CHEBI:29105"/>
    </ligand>
</feature>
<evidence type="ECO:0000256" key="8">
    <source>
        <dbReference type="ARBA" id="ARBA00022884"/>
    </source>
</evidence>
<dbReference type="InterPro" id="IPR011009">
    <property type="entry name" value="Kinase-like_dom_sf"/>
</dbReference>
<dbReference type="InterPro" id="IPR012947">
    <property type="entry name" value="tRNA_SAD"/>
</dbReference>
<comment type="similarity">
    <text evidence="1 12">Belongs to the class-II aminoacyl-tRNA synthetase family.</text>
</comment>
<comment type="function">
    <text evidence="12">Catalyzes the attachment of alanine to tRNA(Ala) in a two-step reaction: alanine is first activated by ATP to form Ala-AMP and then transferred to the acceptor end of tRNA(Ala). Also edits incorrectly charged tRNA(Ala) via its editing domain.</text>
</comment>
<dbReference type="InterPro" id="IPR018163">
    <property type="entry name" value="Thr/Ala-tRNA-synth_IIc_edit"/>
</dbReference>
<comment type="catalytic activity">
    <reaction evidence="11 12">
        <text>tRNA(Ala) + L-alanine + ATP = L-alanyl-tRNA(Ala) + AMP + diphosphate</text>
        <dbReference type="Rhea" id="RHEA:12540"/>
        <dbReference type="Rhea" id="RHEA-COMP:9657"/>
        <dbReference type="Rhea" id="RHEA-COMP:9923"/>
        <dbReference type="ChEBI" id="CHEBI:30616"/>
        <dbReference type="ChEBI" id="CHEBI:33019"/>
        <dbReference type="ChEBI" id="CHEBI:57972"/>
        <dbReference type="ChEBI" id="CHEBI:78442"/>
        <dbReference type="ChEBI" id="CHEBI:78497"/>
        <dbReference type="ChEBI" id="CHEBI:456215"/>
        <dbReference type="EC" id="6.1.1.7"/>
    </reaction>
</comment>
<dbReference type="FunFam" id="3.30.930.10:FF:000011">
    <property type="entry name" value="Alanine--tRNA ligase, cytoplasmic"/>
    <property type="match status" value="1"/>
</dbReference>
<keyword evidence="5 12" id="KW-0547">Nucleotide-binding</keyword>
<evidence type="ECO:0000256" key="4">
    <source>
        <dbReference type="ARBA" id="ARBA00022723"/>
    </source>
</evidence>
<keyword evidence="3 12" id="KW-0436">Ligase</keyword>
<keyword evidence="12" id="KW-0963">Cytoplasm</keyword>
<comment type="caution">
    <text evidence="15">The sequence shown here is derived from an EMBL/GenBank/DDBJ whole genome shotgun (WGS) entry which is preliminary data.</text>
</comment>
<keyword evidence="9 12" id="KW-0648">Protein biosynthesis</keyword>
<evidence type="ECO:0000256" key="10">
    <source>
        <dbReference type="ARBA" id="ARBA00023146"/>
    </source>
</evidence>
<evidence type="ECO:0000256" key="11">
    <source>
        <dbReference type="ARBA" id="ARBA00048300"/>
    </source>
</evidence>
<evidence type="ECO:0000256" key="5">
    <source>
        <dbReference type="ARBA" id="ARBA00022741"/>
    </source>
</evidence>
<feature type="binding site" evidence="12">
    <location>
        <position position="884"/>
    </location>
    <ligand>
        <name>Zn(2+)</name>
        <dbReference type="ChEBI" id="CHEBI:29105"/>
    </ligand>
</feature>
<organism evidence="15 16">
    <name type="scientific">Vitis vinifera</name>
    <name type="common">Grape</name>
    <dbReference type="NCBI Taxonomy" id="29760"/>
    <lineage>
        <taxon>Eukaryota</taxon>
        <taxon>Viridiplantae</taxon>
        <taxon>Streptophyta</taxon>
        <taxon>Embryophyta</taxon>
        <taxon>Tracheophyta</taxon>
        <taxon>Spermatophyta</taxon>
        <taxon>Magnoliopsida</taxon>
        <taxon>eudicotyledons</taxon>
        <taxon>Gunneridae</taxon>
        <taxon>Pentapetalae</taxon>
        <taxon>rosids</taxon>
        <taxon>Vitales</taxon>
        <taxon>Vitaceae</taxon>
        <taxon>Viteae</taxon>
        <taxon>Vitis</taxon>
    </lineage>
</organism>
<dbReference type="GO" id="GO:0070143">
    <property type="term" value="P:mitochondrial alanyl-tRNA aminoacylation"/>
    <property type="evidence" value="ECO:0007669"/>
    <property type="project" value="UniProtKB-UniRule"/>
</dbReference>
<dbReference type="InterPro" id="IPR050058">
    <property type="entry name" value="Ala-tRNA_ligase"/>
</dbReference>
<dbReference type="FunFam" id="3.30.980.10:FF:000004">
    <property type="entry name" value="Alanine--tRNA ligase, cytoplasmic"/>
    <property type="match status" value="1"/>
</dbReference>
<dbReference type="PROSITE" id="PS50860">
    <property type="entry name" value="AA_TRNA_LIGASE_II_ALA"/>
    <property type="match status" value="1"/>
</dbReference>
<dbReference type="CDD" id="cd00673">
    <property type="entry name" value="AlaRS_core"/>
    <property type="match status" value="1"/>
</dbReference>
<evidence type="ECO:0000256" key="2">
    <source>
        <dbReference type="ARBA" id="ARBA00022555"/>
    </source>
</evidence>
<feature type="domain" description="Alanyl-transfer RNA synthetases family profile" evidence="14">
    <location>
        <begin position="11"/>
        <end position="927"/>
    </location>
</feature>
<proteinExistence type="inferred from homology"/>
<comment type="domain">
    <text evidence="12">Consists of three domains; the N-terminal catalytic domain, the editing domain and the C-terminal C-Ala domain. The editing domain removes incorrectly charged amino acids, while the C-Ala domain, along with tRNA(Ala), serves as a bridge to cooperatively bring together the editing and aminoacylation centers thus stimulating deacylation of misacylated tRNAs.</text>
</comment>
<keyword evidence="12" id="KW-0496">Mitochondrion</keyword>
<dbReference type="Proteomes" id="UP000288805">
    <property type="component" value="Unassembled WGS sequence"/>
</dbReference>
<dbReference type="Gene3D" id="3.30.930.10">
    <property type="entry name" value="Bira Bifunctional Protein, Domain 2"/>
    <property type="match status" value="2"/>
</dbReference>
<dbReference type="SUPFAM" id="SSF55681">
    <property type="entry name" value="Class II aaRS and biotin synthetases"/>
    <property type="match status" value="2"/>
</dbReference>
<dbReference type="PRINTS" id="PR00980">
    <property type="entry name" value="TRNASYNTHALA"/>
</dbReference>
<evidence type="ECO:0000313" key="16">
    <source>
        <dbReference type="Proteomes" id="UP000288805"/>
    </source>
</evidence>
<dbReference type="Pfam" id="PF07973">
    <property type="entry name" value="tRNA_SAD"/>
    <property type="match status" value="1"/>
</dbReference>
<dbReference type="GO" id="GO:0000049">
    <property type="term" value="F:tRNA binding"/>
    <property type="evidence" value="ECO:0007669"/>
    <property type="project" value="UniProtKB-KW"/>
</dbReference>
<dbReference type="InterPro" id="IPR003156">
    <property type="entry name" value="DHHA1_dom"/>
</dbReference>
<keyword evidence="8 12" id="KW-0694">RNA-binding</keyword>
<evidence type="ECO:0000256" key="9">
    <source>
        <dbReference type="ARBA" id="ARBA00022917"/>
    </source>
</evidence>
<dbReference type="NCBIfam" id="TIGR00344">
    <property type="entry name" value="alaS"/>
    <property type="match status" value="1"/>
</dbReference>
<dbReference type="PANTHER" id="PTHR11777">
    <property type="entry name" value="ALANYL-TRNA SYNTHETASE"/>
    <property type="match status" value="1"/>
</dbReference>
<dbReference type="InterPro" id="IPR002318">
    <property type="entry name" value="Ala-tRNA-lgiase_IIc"/>
</dbReference>
<evidence type="ECO:0000256" key="3">
    <source>
        <dbReference type="ARBA" id="ARBA00022598"/>
    </source>
</evidence>
<comment type="cofactor">
    <cofactor evidence="12">
        <name>Zn(2+)</name>
        <dbReference type="ChEBI" id="CHEBI:29105"/>
    </cofactor>
    <text evidence="12">Binds 1 zinc ion per subunit.</text>
</comment>
<evidence type="ECO:0000256" key="1">
    <source>
        <dbReference type="ARBA" id="ARBA00008226"/>
    </source>
</evidence>
<comment type="subunit">
    <text evidence="12">Monomer.</text>
</comment>
<dbReference type="InterPro" id="IPR018162">
    <property type="entry name" value="Ala-tRNA-ligase_IIc_anticod-bd"/>
</dbReference>
<evidence type="ECO:0000256" key="6">
    <source>
        <dbReference type="ARBA" id="ARBA00022833"/>
    </source>
</evidence>
<dbReference type="InterPro" id="IPR018165">
    <property type="entry name" value="Ala-tRNA-synth_IIc_core"/>
</dbReference>
<evidence type="ECO:0000256" key="12">
    <source>
        <dbReference type="HAMAP-Rule" id="MF_03133"/>
    </source>
</evidence>
<keyword evidence="4 12" id="KW-0479">Metal-binding</keyword>
<dbReference type="GO" id="GO:0004813">
    <property type="term" value="F:alanine-tRNA ligase activity"/>
    <property type="evidence" value="ECO:0007669"/>
    <property type="project" value="UniProtKB-UniRule"/>
</dbReference>
<reference evidence="15 16" key="1">
    <citation type="journal article" date="2018" name="PLoS Genet.">
        <title>Population sequencing reveals clonal diversity and ancestral inbreeding in the grapevine cultivar Chardonnay.</title>
        <authorList>
            <person name="Roach M.J."/>
            <person name="Johnson D.L."/>
            <person name="Bohlmann J."/>
            <person name="van Vuuren H.J."/>
            <person name="Jones S.J."/>
            <person name="Pretorius I.S."/>
            <person name="Schmidt S.A."/>
            <person name="Borneman A.R."/>
        </authorList>
    </citation>
    <scope>NUCLEOTIDE SEQUENCE [LARGE SCALE GENOMIC DNA]</scope>
    <source>
        <strain evidence="16">cv. Chardonnay</strain>
        <tissue evidence="15">Leaf</tissue>
    </source>
</reference>
<evidence type="ECO:0000259" key="14">
    <source>
        <dbReference type="PROSITE" id="PS50860"/>
    </source>
</evidence>
<dbReference type="SMART" id="SM00863">
    <property type="entry name" value="tRNA_SAD"/>
    <property type="match status" value="1"/>
</dbReference>
<dbReference type="EC" id="6.1.1.7" evidence="12"/>
<evidence type="ECO:0000313" key="15">
    <source>
        <dbReference type="EMBL" id="RVW78650.1"/>
    </source>
</evidence>
<dbReference type="Pfam" id="PF01411">
    <property type="entry name" value="tRNA-synt_2c"/>
    <property type="match status" value="3"/>
</dbReference>
<dbReference type="InterPro" id="IPR023033">
    <property type="entry name" value="Ala_tRNA_ligase_euk/bac"/>
</dbReference>
<dbReference type="AlphaFoldDB" id="A0A438H234"/>
<evidence type="ECO:0000256" key="7">
    <source>
        <dbReference type="ARBA" id="ARBA00022840"/>
    </source>
</evidence>
<dbReference type="Gene3D" id="3.30.980.10">
    <property type="entry name" value="Threonyl-trna Synthetase, Chain A, domain 2"/>
    <property type="match status" value="1"/>
</dbReference>
<protein>
    <recommendedName>
        <fullName evidence="12">Alanine--tRNA ligase</fullName>
        <ecNumber evidence="12">6.1.1.7</ecNumber>
    </recommendedName>
    <alternativeName>
        <fullName evidence="12">Alanyl-tRNA synthetase</fullName>
        <shortName evidence="12">AlaRS</shortName>
    </alternativeName>
</protein>
<dbReference type="SUPFAM" id="SSF55186">
    <property type="entry name" value="ThrRS/AlaRS common domain"/>
    <property type="match status" value="1"/>
</dbReference>
<feature type="binding site" evidence="12">
    <location>
        <position position="765"/>
    </location>
    <ligand>
        <name>Zn(2+)</name>
        <dbReference type="ChEBI" id="CHEBI:29105"/>
    </ligand>
</feature>
<name>A0A438H234_VITVI</name>
<dbReference type="GO" id="GO:0005524">
    <property type="term" value="F:ATP binding"/>
    <property type="evidence" value="ECO:0007669"/>
    <property type="project" value="UniProtKB-UniRule"/>
</dbReference>